<accession>A0A0F8X302</accession>
<protein>
    <submittedName>
        <fullName evidence="1">Uncharacterized protein</fullName>
    </submittedName>
</protein>
<proteinExistence type="predicted"/>
<reference evidence="1" key="1">
    <citation type="journal article" date="2015" name="Nature">
        <title>Complex archaea that bridge the gap between prokaryotes and eukaryotes.</title>
        <authorList>
            <person name="Spang A."/>
            <person name="Saw J.H."/>
            <person name="Jorgensen S.L."/>
            <person name="Zaremba-Niedzwiedzka K."/>
            <person name="Martijn J."/>
            <person name="Lind A.E."/>
            <person name="van Eijk R."/>
            <person name="Schleper C."/>
            <person name="Guy L."/>
            <person name="Ettema T.J."/>
        </authorList>
    </citation>
    <scope>NUCLEOTIDE SEQUENCE</scope>
</reference>
<name>A0A0F8X302_9ZZZZ</name>
<gene>
    <name evidence="1" type="ORF">LCGC14_3076630</name>
</gene>
<comment type="caution">
    <text evidence="1">The sequence shown here is derived from an EMBL/GenBank/DDBJ whole genome shotgun (WGS) entry which is preliminary data.</text>
</comment>
<evidence type="ECO:0000313" key="1">
    <source>
        <dbReference type="EMBL" id="KKK55235.1"/>
    </source>
</evidence>
<dbReference type="AlphaFoldDB" id="A0A0F8X302"/>
<dbReference type="EMBL" id="LAZR01065594">
    <property type="protein sequence ID" value="KKK55235.1"/>
    <property type="molecule type" value="Genomic_DNA"/>
</dbReference>
<sequence>MTVLEIVKKYLETNGYDGLVAEDRECACETDDLAPCGEIRGDCEAGHRVENVHVGESGYQSWGIVAGKK</sequence>
<organism evidence="1">
    <name type="scientific">marine sediment metagenome</name>
    <dbReference type="NCBI Taxonomy" id="412755"/>
    <lineage>
        <taxon>unclassified sequences</taxon>
        <taxon>metagenomes</taxon>
        <taxon>ecological metagenomes</taxon>
    </lineage>
</organism>